<evidence type="ECO:0000313" key="3">
    <source>
        <dbReference type="EMBL" id="GFG74522.1"/>
    </source>
</evidence>
<evidence type="ECO:0000256" key="1">
    <source>
        <dbReference type="SAM" id="MobiDB-lite"/>
    </source>
</evidence>
<keyword evidence="2" id="KW-0812">Transmembrane</keyword>
<dbReference type="EMBL" id="BLKW01000002">
    <property type="protein sequence ID" value="GFG74522.1"/>
    <property type="molecule type" value="Genomic_DNA"/>
</dbReference>
<feature type="compositionally biased region" description="Basic and acidic residues" evidence="1">
    <location>
        <begin position="54"/>
        <end position="70"/>
    </location>
</feature>
<reference evidence="3 4" key="1">
    <citation type="journal article" date="2019" name="Emerg. Microbes Infect.">
        <title>Comprehensive subspecies identification of 175 nontuberculous mycobacteria species based on 7547 genomic profiles.</title>
        <authorList>
            <person name="Matsumoto Y."/>
            <person name="Kinjo T."/>
            <person name="Motooka D."/>
            <person name="Nabeya D."/>
            <person name="Jung N."/>
            <person name="Uechi K."/>
            <person name="Horii T."/>
            <person name="Iida T."/>
            <person name="Fujita J."/>
            <person name="Nakamura S."/>
        </authorList>
    </citation>
    <scope>NUCLEOTIDE SEQUENCE [LARGE SCALE GENOMIC DNA]</scope>
    <source>
        <strain evidence="3 4">JCM 17322</strain>
    </source>
</reference>
<dbReference type="Proteomes" id="UP000465361">
    <property type="component" value="Unassembled WGS sequence"/>
</dbReference>
<organism evidence="3 4">
    <name type="scientific">Mycobacterium botniense</name>
    <dbReference type="NCBI Taxonomy" id="84962"/>
    <lineage>
        <taxon>Bacteria</taxon>
        <taxon>Bacillati</taxon>
        <taxon>Actinomycetota</taxon>
        <taxon>Actinomycetes</taxon>
        <taxon>Mycobacteriales</taxon>
        <taxon>Mycobacteriaceae</taxon>
        <taxon>Mycobacterium</taxon>
    </lineage>
</organism>
<evidence type="ECO:0000256" key="2">
    <source>
        <dbReference type="SAM" id="Phobius"/>
    </source>
</evidence>
<comment type="caution">
    <text evidence="3">The sequence shown here is derived from an EMBL/GenBank/DDBJ whole genome shotgun (WGS) entry which is preliminary data.</text>
</comment>
<keyword evidence="2" id="KW-1133">Transmembrane helix</keyword>
<keyword evidence="2" id="KW-0472">Membrane</keyword>
<proteinExistence type="predicted"/>
<gene>
    <name evidence="3" type="ORF">MBOT_18870</name>
</gene>
<sequence length="106" mass="11378">MAVTGMIVLAVAIVTGSTVIALVVIGLAMLGLLLLARDWWKHRGSGEALSPTSFRRDGHQPEGEVAHEDRALNPDMFEPDVLYDEILGNISDEEGFDVESEGGAET</sequence>
<feature type="transmembrane region" description="Helical" evidence="2">
    <location>
        <begin position="6"/>
        <end position="35"/>
    </location>
</feature>
<accession>A0A7I9XXJ8</accession>
<dbReference type="AlphaFoldDB" id="A0A7I9XXJ8"/>
<keyword evidence="4" id="KW-1185">Reference proteome</keyword>
<feature type="region of interest" description="Disordered" evidence="1">
    <location>
        <begin position="46"/>
        <end position="70"/>
    </location>
</feature>
<name>A0A7I9XXJ8_9MYCO</name>
<evidence type="ECO:0000313" key="4">
    <source>
        <dbReference type="Proteomes" id="UP000465361"/>
    </source>
</evidence>
<protein>
    <submittedName>
        <fullName evidence="3">Uncharacterized protein</fullName>
    </submittedName>
</protein>